<reference evidence="2 3" key="1">
    <citation type="submission" date="2018-08" db="EMBL/GenBank/DDBJ databases">
        <title>Genomic investigation of the strawberry pathogen Phytophthora fragariae indicates pathogenicity is determined by transcriptional variation in three key races.</title>
        <authorList>
            <person name="Adams T.M."/>
            <person name="Armitage A.D."/>
            <person name="Sobczyk M.K."/>
            <person name="Bates H.J."/>
            <person name="Dunwell J.M."/>
            <person name="Nellist C.F."/>
            <person name="Harrison R.J."/>
        </authorList>
    </citation>
    <scope>NUCLEOTIDE SEQUENCE [LARGE SCALE GENOMIC DNA]</scope>
    <source>
        <strain evidence="2 3">BC-1</strain>
    </source>
</reference>
<evidence type="ECO:0000256" key="1">
    <source>
        <dbReference type="SAM" id="MobiDB-lite"/>
    </source>
</evidence>
<proteinExistence type="predicted"/>
<evidence type="ECO:0000313" key="2">
    <source>
        <dbReference type="EMBL" id="KAE9161824.1"/>
    </source>
</evidence>
<feature type="compositionally biased region" description="Polar residues" evidence="1">
    <location>
        <begin position="122"/>
        <end position="134"/>
    </location>
</feature>
<dbReference type="EMBL" id="QXGD01006979">
    <property type="protein sequence ID" value="KAE9161824.1"/>
    <property type="molecule type" value="Genomic_DNA"/>
</dbReference>
<dbReference type="Proteomes" id="UP000440367">
    <property type="component" value="Unassembled WGS sequence"/>
</dbReference>
<feature type="compositionally biased region" description="Low complexity" evidence="1">
    <location>
        <begin position="1"/>
        <end position="22"/>
    </location>
</feature>
<protein>
    <submittedName>
        <fullName evidence="2">Uncharacterized protein</fullName>
    </submittedName>
</protein>
<comment type="caution">
    <text evidence="2">The sequence shown here is derived from an EMBL/GenBank/DDBJ whole genome shotgun (WGS) entry which is preliminary data.</text>
</comment>
<accession>A0A6A3V6J2</accession>
<gene>
    <name evidence="2" type="ORF">PF002_g32272</name>
</gene>
<sequence>MITRGTTDQASPSSPSSRADSAPTDRELPPAAAAVAPPDVVDVTGSGEPWTTAPARHTTEAAPLRTSKRATPKAVPGEAPADASKARKKVAKRATVASKSACEREIFRESVCFAHLPASPDANSASLLGSQKDSTGTGAARTGTLTLRAGHTAGTFT</sequence>
<feature type="compositionally biased region" description="Low complexity" evidence="1">
    <location>
        <begin position="29"/>
        <end position="43"/>
    </location>
</feature>
<organism evidence="2 3">
    <name type="scientific">Phytophthora fragariae</name>
    <dbReference type="NCBI Taxonomy" id="53985"/>
    <lineage>
        <taxon>Eukaryota</taxon>
        <taxon>Sar</taxon>
        <taxon>Stramenopiles</taxon>
        <taxon>Oomycota</taxon>
        <taxon>Peronosporomycetes</taxon>
        <taxon>Peronosporales</taxon>
        <taxon>Peronosporaceae</taxon>
        <taxon>Phytophthora</taxon>
    </lineage>
</organism>
<name>A0A6A3V6J2_9STRA</name>
<feature type="region of interest" description="Disordered" evidence="1">
    <location>
        <begin position="1"/>
        <end position="99"/>
    </location>
</feature>
<feature type="region of interest" description="Disordered" evidence="1">
    <location>
        <begin position="122"/>
        <end position="143"/>
    </location>
</feature>
<evidence type="ECO:0000313" key="3">
    <source>
        <dbReference type="Proteomes" id="UP000440367"/>
    </source>
</evidence>
<dbReference type="AlphaFoldDB" id="A0A6A3V6J2"/>